<dbReference type="InterPro" id="IPR017853">
    <property type="entry name" value="GH"/>
</dbReference>
<sequence length="946" mass="101446">MKPPPIPRKALLTLASLATLTLAGTNTFVHIDPSAGTDVLAMAGTEQWAVDHSATLLTAGEDQSEPGTTTDLDLTRQKAHWIDRGTLAWPTGPPGGTTYALVAAASGGVTIVDGELAGTYRTVPLRVRHHGLTKAQRERFPHLAAYQALVLDRKHLAGVPAALRGQLVVTERDTDGTLRVATGVQVPGVLDDIYAPATRARLGPTFAGAVPTLAVWAPTARTVTLELFDTPTARPRPVTMSRDDRTGVWSVRGTPSWTGKYYRYRVEAWQPAEQQMVTAAVTDPYSLALAPDSTHSQIVDLADPRLAPPGWTNLRKPAAVPATKAQISELSVRDFSIADSTVPAERRGTFRAFTDPVTAGMRHLKALGDAGTTHLHLLPAFDFATIPERRADQQQPPCDLAALPPDSDEQQRCVAAVADTDGYNWGYDPLHYTVPEGGYAVNPAGAARTTEFRRMVAGVNGAGLRVVLDVVYNHTSATGTDPKSVLDQVVPGYYHRLLADGSVATSTCCANTAPEHAMMGKLVVDSVVTWAKEYKVDGFRFDLMGHHPKANMLAVRAALDELTVARDGVDGRGILLYGEGWNFGEVADGARFVQATQANMAGTGIGTFNDRLRDAVRGGGPFDANPRQQGFASGLFTDPNNDPVNGSTAQQRARLLHQHDLIKVGLSGNLRGYRFTNTAGEQVTGAQVDYNGSPAGYTAAPGESVTYVDAHDNEILYDALAYKLPADTTAVDRARMQVLALGTAVLGQGTGFVTAGTERLRSKSLDRNSYNSGDWFNQIRWECAQGNGFGVGLPPESDNKDKWPYARPLLADPGLVPGCATMDLAEARFAELLRIRSSSPVFGLRTAEQVQRRVAFPLSGRTEQPGVLTMTLDSRGLGGPWKSVTVIFNATPQPATQQLIDLRGADVTLHPVLRTSADELLRTSSFAADSGTFTVPARSLTVFVQR</sequence>
<dbReference type="CAZy" id="GH13">
    <property type="family name" value="Glycoside Hydrolase Family 13"/>
</dbReference>
<dbReference type="Gene3D" id="3.20.20.80">
    <property type="entry name" value="Glycosidases"/>
    <property type="match status" value="1"/>
</dbReference>
<dbReference type="KEGG" id="stp:Strop_3061"/>
<dbReference type="RefSeq" id="WP_012014276.1">
    <property type="nucleotide sequence ID" value="NC_009380.1"/>
</dbReference>
<dbReference type="InterPro" id="IPR014756">
    <property type="entry name" value="Ig_E-set"/>
</dbReference>
<evidence type="ECO:0000259" key="5">
    <source>
        <dbReference type="Pfam" id="PF17967"/>
    </source>
</evidence>
<evidence type="ECO:0000313" key="6">
    <source>
        <dbReference type="EMBL" id="ABP55498.1"/>
    </source>
</evidence>
<dbReference type="Proteomes" id="UP000000235">
    <property type="component" value="Chromosome"/>
</dbReference>
<evidence type="ECO:0000256" key="2">
    <source>
        <dbReference type="SAM" id="SignalP"/>
    </source>
</evidence>
<dbReference type="AlphaFoldDB" id="A4X9D1"/>
<reference evidence="7" key="1">
    <citation type="journal article" date="2007" name="Proc. Natl. Acad. Sci. U.S.A.">
        <title>Genome sequencing reveals complex secondary metabolome in the marine actinomycete Salinispora tropica.</title>
        <authorList>
            <person name="Udwary D.W."/>
            <person name="Zeigler L."/>
            <person name="Asolkar R.N."/>
            <person name="Singan V."/>
            <person name="Lapidus A."/>
            <person name="Fenical W."/>
            <person name="Jensen P.R."/>
            <person name="Moore B.S."/>
        </authorList>
    </citation>
    <scope>NUCLEOTIDE SEQUENCE [LARGE SCALE GENOMIC DNA]</scope>
    <source>
        <strain evidence="7">ATCC BAA-916 / DSM 44818 / CNB-440</strain>
    </source>
</reference>
<dbReference type="InterPro" id="IPR013783">
    <property type="entry name" value="Ig-like_fold"/>
</dbReference>
<dbReference type="Gene3D" id="2.60.40.1130">
    <property type="entry name" value="Rab geranylgeranyltransferase alpha-subunit, insert domain"/>
    <property type="match status" value="1"/>
</dbReference>
<keyword evidence="7" id="KW-1185">Reference proteome</keyword>
<feature type="chain" id="PRO_5039529852" evidence="2">
    <location>
        <begin position="24"/>
        <end position="946"/>
    </location>
</feature>
<dbReference type="PATRIC" id="fig|369723.5.peg.3151"/>
<feature type="signal peptide" evidence="2">
    <location>
        <begin position="1"/>
        <end position="23"/>
    </location>
</feature>
<dbReference type="STRING" id="369723.Strop_3061"/>
<dbReference type="InterPro" id="IPR004193">
    <property type="entry name" value="Glyco_hydro_13_N"/>
</dbReference>
<dbReference type="CAZy" id="CBM48">
    <property type="family name" value="Carbohydrate-Binding Module Family 48"/>
</dbReference>
<dbReference type="eggNOG" id="COG1523">
    <property type="taxonomic scope" value="Bacteria"/>
</dbReference>
<dbReference type="PANTHER" id="PTHR43002">
    <property type="entry name" value="GLYCOGEN DEBRANCHING ENZYME"/>
    <property type="match status" value="1"/>
</dbReference>
<accession>A4X9D1</accession>
<evidence type="ECO:0000256" key="1">
    <source>
        <dbReference type="ARBA" id="ARBA00008061"/>
    </source>
</evidence>
<dbReference type="InterPro" id="IPR011839">
    <property type="entry name" value="Pullul_strch"/>
</dbReference>
<dbReference type="SUPFAM" id="SSF51445">
    <property type="entry name" value="(Trans)glycosidases"/>
    <property type="match status" value="1"/>
</dbReference>
<dbReference type="InterPro" id="IPR040671">
    <property type="entry name" value="Pullulanase_N2"/>
</dbReference>
<feature type="domain" description="Glycoside hydrolase family 13 N-terminal" evidence="3">
    <location>
        <begin position="202"/>
        <end position="286"/>
    </location>
</feature>
<evidence type="ECO:0000313" key="7">
    <source>
        <dbReference type="Proteomes" id="UP000000235"/>
    </source>
</evidence>
<evidence type="ECO:0000259" key="4">
    <source>
        <dbReference type="Pfam" id="PF11852"/>
    </source>
</evidence>
<dbReference type="Pfam" id="PF17967">
    <property type="entry name" value="Pullulanase_N2"/>
    <property type="match status" value="1"/>
</dbReference>
<name>A4X9D1_SALTO</name>
<dbReference type="InterPro" id="IPR013780">
    <property type="entry name" value="Glyco_hydro_b"/>
</dbReference>
<gene>
    <name evidence="6" type="ordered locus">Strop_3061</name>
</gene>
<dbReference type="InterPro" id="IPR024561">
    <property type="entry name" value="Pullul_strch_C"/>
</dbReference>
<dbReference type="GO" id="GO:0005975">
    <property type="term" value="P:carbohydrate metabolic process"/>
    <property type="evidence" value="ECO:0007669"/>
    <property type="project" value="InterPro"/>
</dbReference>
<dbReference type="NCBIfam" id="TIGR02103">
    <property type="entry name" value="pullul_strch"/>
    <property type="match status" value="1"/>
</dbReference>
<dbReference type="CDD" id="cd02860">
    <property type="entry name" value="E_set_Pullulanase"/>
    <property type="match status" value="1"/>
</dbReference>
<dbReference type="Gene3D" id="2.60.40.1180">
    <property type="entry name" value="Golgi alpha-mannosidase II"/>
    <property type="match status" value="1"/>
</dbReference>
<feature type="domain" description="Pullulanase N2" evidence="5">
    <location>
        <begin position="77"/>
        <end position="192"/>
    </location>
</feature>
<comment type="similarity">
    <text evidence="1">Belongs to the glycosyl hydrolase 13 family.</text>
</comment>
<dbReference type="SUPFAM" id="SSF51011">
    <property type="entry name" value="Glycosyl hydrolase domain"/>
    <property type="match status" value="1"/>
</dbReference>
<dbReference type="CDD" id="cd11341">
    <property type="entry name" value="AmyAc_Pullulanase_LD-like"/>
    <property type="match status" value="1"/>
</dbReference>
<dbReference type="SUPFAM" id="SSF81296">
    <property type="entry name" value="E set domains"/>
    <property type="match status" value="2"/>
</dbReference>
<dbReference type="EMBL" id="CP000667">
    <property type="protein sequence ID" value="ABP55498.1"/>
    <property type="molecule type" value="Genomic_DNA"/>
</dbReference>
<dbReference type="Pfam" id="PF02922">
    <property type="entry name" value="CBM_48"/>
    <property type="match status" value="1"/>
</dbReference>
<dbReference type="GO" id="GO:0051060">
    <property type="term" value="F:pullulanase activity"/>
    <property type="evidence" value="ECO:0007669"/>
    <property type="project" value="InterPro"/>
</dbReference>
<protein>
    <submittedName>
        <fullName evidence="6">Alpha-1,6-glucosidase, pullulanase-type</fullName>
    </submittedName>
</protein>
<proteinExistence type="inferred from homology"/>
<dbReference type="Gene3D" id="2.60.40.10">
    <property type="entry name" value="Immunoglobulins"/>
    <property type="match status" value="1"/>
</dbReference>
<dbReference type="Pfam" id="PF11852">
    <property type="entry name" value="Pullul_strch_C"/>
    <property type="match status" value="1"/>
</dbReference>
<organism evidence="6 7">
    <name type="scientific">Salinispora tropica (strain ATCC BAA-916 / DSM 44818 / JCM 13857 / NBRC 105044 / CNB-440)</name>
    <dbReference type="NCBI Taxonomy" id="369723"/>
    <lineage>
        <taxon>Bacteria</taxon>
        <taxon>Bacillati</taxon>
        <taxon>Actinomycetota</taxon>
        <taxon>Actinomycetes</taxon>
        <taxon>Micromonosporales</taxon>
        <taxon>Micromonosporaceae</taxon>
        <taxon>Salinispora</taxon>
    </lineage>
</organism>
<feature type="domain" description="Alpha-1,6-glucosidases pullulanase-type C-terminal" evidence="4">
    <location>
        <begin position="785"/>
        <end position="945"/>
    </location>
</feature>
<dbReference type="HOGENOM" id="CLU_004744_5_1_11"/>
<evidence type="ECO:0000259" key="3">
    <source>
        <dbReference type="Pfam" id="PF02922"/>
    </source>
</evidence>
<keyword evidence="2" id="KW-0732">Signal</keyword>